<dbReference type="RefSeq" id="WP_101521672.1">
    <property type="nucleotide sequence ID" value="NZ_PKLZ01000008.1"/>
</dbReference>
<reference evidence="7" key="1">
    <citation type="submission" date="2017-11" db="EMBL/GenBank/DDBJ databases">
        <title>The draft genome sequence of Chromatocurvus sp. F02.</title>
        <authorList>
            <person name="Du Z.-J."/>
            <person name="Chang Y.-Q."/>
        </authorList>
    </citation>
    <scope>NUCLEOTIDE SEQUENCE [LARGE SCALE GENOMIC DNA]</scope>
    <source>
        <strain evidence="7">F02</strain>
    </source>
</reference>
<dbReference type="OrthoDB" id="9812625at2"/>
<keyword evidence="7" id="KW-1185">Reference proteome</keyword>
<dbReference type="EMBL" id="PKLZ01000008">
    <property type="protein sequence ID" value="PLW82420.1"/>
    <property type="molecule type" value="Genomic_DNA"/>
</dbReference>
<dbReference type="AlphaFoldDB" id="A0A2N5Y204"/>
<dbReference type="Gene3D" id="3.40.605.10">
    <property type="entry name" value="Aldehyde Dehydrogenase, Chain A, domain 1"/>
    <property type="match status" value="1"/>
</dbReference>
<dbReference type="Pfam" id="PF00171">
    <property type="entry name" value="Aldedh"/>
    <property type="match status" value="1"/>
</dbReference>
<proteinExistence type="inferred from homology"/>
<keyword evidence="2 4" id="KW-0560">Oxidoreductase</keyword>
<evidence type="ECO:0000256" key="3">
    <source>
        <dbReference type="PROSITE-ProRule" id="PRU10007"/>
    </source>
</evidence>
<dbReference type="CDD" id="cd07106">
    <property type="entry name" value="ALDH_AldA-AAD23400"/>
    <property type="match status" value="1"/>
</dbReference>
<feature type="active site" evidence="3">
    <location>
        <position position="246"/>
    </location>
</feature>
<dbReference type="InterPro" id="IPR016163">
    <property type="entry name" value="Ald_DH_C"/>
</dbReference>
<dbReference type="InterPro" id="IPR016162">
    <property type="entry name" value="Ald_DH_N"/>
</dbReference>
<dbReference type="Gene3D" id="3.40.309.10">
    <property type="entry name" value="Aldehyde Dehydrogenase, Chain A, domain 2"/>
    <property type="match status" value="1"/>
</dbReference>
<dbReference type="FunFam" id="3.40.605.10:FF:000007">
    <property type="entry name" value="NAD/NADP-dependent betaine aldehyde dehydrogenase"/>
    <property type="match status" value="1"/>
</dbReference>
<comment type="similarity">
    <text evidence="1 4">Belongs to the aldehyde dehydrogenase family.</text>
</comment>
<feature type="domain" description="Aldehyde dehydrogenase" evidence="5">
    <location>
        <begin position="17"/>
        <end position="467"/>
    </location>
</feature>
<sequence length="473" mass="50443">MTEYHMIINGQKVVSDSTFPVINPANEKVLAECPRATTAHLDQAVAAARAAFPAWSARPENERAELVHAIGAAIEAHSAELSNLLTLEQGKPPNGFAGFGAGFEIGGALAWCHASADLDLPVDVIQDNDEARIEVHRKPLGVVGSITPWNYPLMIAIWHVMPALRSGNTVVLKPSEYTPLTTLRFAEIVNDLLPPGVFNVVTGDGSLGAAMTTHPDINKIVFTGSTATGKKIMQNASVNLKRLTLELGGNDAAIVLPDVDVAAIAPKIFATAMFNNGQTCAALKRLYVHEDIYDEMCEALANIARSVKTGDGSEDPDFGPVQNKQQFDKVCAIAEDARASGARFLTGGEPMPGPGYFFPVTIVADIDDSTRLVAEEPFGPILPVLKFTDVEDALRRANDSASGLGGSVWSSDLKRAAEIASRLECGTAWINSHAVIQPDTPFGGVKESGVGVEFGRYGLEEYTSIQTLYMSKG</sequence>
<dbReference type="PANTHER" id="PTHR11699">
    <property type="entry name" value="ALDEHYDE DEHYDROGENASE-RELATED"/>
    <property type="match status" value="1"/>
</dbReference>
<protein>
    <submittedName>
        <fullName evidence="6">Aldehyde dehydrogenase</fullName>
    </submittedName>
</protein>
<dbReference type="PROSITE" id="PS00687">
    <property type="entry name" value="ALDEHYDE_DEHYDR_GLU"/>
    <property type="match status" value="1"/>
</dbReference>
<accession>A0A2N5Y204</accession>
<evidence type="ECO:0000256" key="2">
    <source>
        <dbReference type="ARBA" id="ARBA00023002"/>
    </source>
</evidence>
<organism evidence="6 7">
    <name type="scientific">Kineobactrum sediminis</name>
    <dbReference type="NCBI Taxonomy" id="1905677"/>
    <lineage>
        <taxon>Bacteria</taxon>
        <taxon>Pseudomonadati</taxon>
        <taxon>Pseudomonadota</taxon>
        <taxon>Gammaproteobacteria</taxon>
        <taxon>Cellvibrionales</taxon>
        <taxon>Halieaceae</taxon>
        <taxon>Kineobactrum</taxon>
    </lineage>
</organism>
<evidence type="ECO:0000313" key="7">
    <source>
        <dbReference type="Proteomes" id="UP000234845"/>
    </source>
</evidence>
<name>A0A2N5Y204_9GAMM</name>
<evidence type="ECO:0000313" key="6">
    <source>
        <dbReference type="EMBL" id="PLW82420.1"/>
    </source>
</evidence>
<gene>
    <name evidence="6" type="ORF">CWI75_11705</name>
</gene>
<dbReference type="InterPro" id="IPR016161">
    <property type="entry name" value="Ald_DH/histidinol_DH"/>
</dbReference>
<dbReference type="FunFam" id="3.40.309.10:FF:000009">
    <property type="entry name" value="Aldehyde dehydrogenase A"/>
    <property type="match status" value="1"/>
</dbReference>
<comment type="caution">
    <text evidence="6">The sequence shown here is derived from an EMBL/GenBank/DDBJ whole genome shotgun (WGS) entry which is preliminary data.</text>
</comment>
<dbReference type="Proteomes" id="UP000234845">
    <property type="component" value="Unassembled WGS sequence"/>
</dbReference>
<dbReference type="InterPro" id="IPR015590">
    <property type="entry name" value="Aldehyde_DH_dom"/>
</dbReference>
<evidence type="ECO:0000256" key="4">
    <source>
        <dbReference type="RuleBase" id="RU003345"/>
    </source>
</evidence>
<evidence type="ECO:0000259" key="5">
    <source>
        <dbReference type="Pfam" id="PF00171"/>
    </source>
</evidence>
<evidence type="ECO:0000256" key="1">
    <source>
        <dbReference type="ARBA" id="ARBA00009986"/>
    </source>
</evidence>
<dbReference type="InterPro" id="IPR044086">
    <property type="entry name" value="LUC3-like"/>
</dbReference>
<dbReference type="SUPFAM" id="SSF53720">
    <property type="entry name" value="ALDH-like"/>
    <property type="match status" value="1"/>
</dbReference>
<dbReference type="GO" id="GO:0016620">
    <property type="term" value="F:oxidoreductase activity, acting on the aldehyde or oxo group of donors, NAD or NADP as acceptor"/>
    <property type="evidence" value="ECO:0007669"/>
    <property type="project" value="InterPro"/>
</dbReference>
<dbReference type="InterPro" id="IPR029510">
    <property type="entry name" value="Ald_DH_CS_GLU"/>
</dbReference>